<evidence type="ECO:0000313" key="2">
    <source>
        <dbReference type="EMBL" id="ACO78359.1"/>
    </source>
</evidence>
<name>C1DFF6_AZOVD</name>
<protein>
    <submittedName>
        <fullName evidence="2">Uncharacterized protein</fullName>
    </submittedName>
</protein>
<accession>C1DFF6</accession>
<dbReference type="EnsemblBacteria" id="ACO78359">
    <property type="protein sequence ID" value="ACO78359"/>
    <property type="gene ID" value="Avin_21650"/>
</dbReference>
<gene>
    <name evidence="2" type="ordered locus">Avin_21650</name>
</gene>
<proteinExistence type="predicted"/>
<dbReference type="EMBL" id="CP001157">
    <property type="protein sequence ID" value="ACO78359.1"/>
    <property type="molecule type" value="Genomic_DNA"/>
</dbReference>
<dbReference type="KEGG" id="avn:Avin_21650"/>
<organism evidence="2 3">
    <name type="scientific">Azotobacter vinelandii (strain DJ / ATCC BAA-1303)</name>
    <dbReference type="NCBI Taxonomy" id="322710"/>
    <lineage>
        <taxon>Bacteria</taxon>
        <taxon>Pseudomonadati</taxon>
        <taxon>Pseudomonadota</taxon>
        <taxon>Gammaproteobacteria</taxon>
        <taxon>Pseudomonadales</taxon>
        <taxon>Pseudomonadaceae</taxon>
        <taxon>Azotobacter</taxon>
    </lineage>
</organism>
<evidence type="ECO:0000313" key="3">
    <source>
        <dbReference type="Proteomes" id="UP000002424"/>
    </source>
</evidence>
<reference evidence="2 3" key="1">
    <citation type="journal article" date="2009" name="J. Bacteriol.">
        <title>Genome sequence of Azotobacter vinelandii, an obligate aerobe specialized to support diverse anaerobic metabolic processes.</title>
        <authorList>
            <person name="Setubal J.C."/>
            <person name="dos Santos P."/>
            <person name="Goldman B.S."/>
            <person name="Ertesvag H."/>
            <person name="Espin G."/>
            <person name="Rubio L.M."/>
            <person name="Valla S."/>
            <person name="Almeida N.F."/>
            <person name="Balasubramanian D."/>
            <person name="Cromes L."/>
            <person name="Curatti L."/>
            <person name="Du Z."/>
            <person name="Godsy E."/>
            <person name="Goodner B."/>
            <person name="Hellner-Burris K."/>
            <person name="Hernandez J.A."/>
            <person name="Houmiel K."/>
            <person name="Imperial J."/>
            <person name="Kennedy C."/>
            <person name="Larson T.J."/>
            <person name="Latreille P."/>
            <person name="Ligon L.S."/>
            <person name="Lu J."/>
            <person name="Maerk M."/>
            <person name="Miller N.M."/>
            <person name="Norton S."/>
            <person name="O'Carroll I.P."/>
            <person name="Paulsen I."/>
            <person name="Raulfs E.C."/>
            <person name="Roemer R."/>
            <person name="Rosser J."/>
            <person name="Segura D."/>
            <person name="Slater S."/>
            <person name="Stricklin S.L."/>
            <person name="Studholme D.J."/>
            <person name="Sun J."/>
            <person name="Viana C.J."/>
            <person name="Wallin E."/>
            <person name="Wang B."/>
            <person name="Wheeler C."/>
            <person name="Zhu H."/>
            <person name="Dean D.R."/>
            <person name="Dixon R."/>
            <person name="Wood D."/>
        </authorList>
    </citation>
    <scope>NUCLEOTIDE SEQUENCE [LARGE SCALE GENOMIC DNA]</scope>
    <source>
        <strain evidence="3">DJ / ATCC BAA-1303</strain>
    </source>
</reference>
<keyword evidence="3" id="KW-1185">Reference proteome</keyword>
<dbReference type="AlphaFoldDB" id="C1DFF6"/>
<sequence length="103" mass="11294">MNDRTQFELPRATHSYFSVIENNRYRPKQSVSAQGGCRLETVMACGFAQALPRPRHSPGASVPPPCHGRAGSHTGASSDESARFASTGNGVGLDQRYYYKKYV</sequence>
<evidence type="ECO:0000256" key="1">
    <source>
        <dbReference type="SAM" id="MobiDB-lite"/>
    </source>
</evidence>
<feature type="region of interest" description="Disordered" evidence="1">
    <location>
        <begin position="53"/>
        <end position="90"/>
    </location>
</feature>
<dbReference type="HOGENOM" id="CLU_2257957_0_0_6"/>
<feature type="compositionally biased region" description="Polar residues" evidence="1">
    <location>
        <begin position="74"/>
        <end position="88"/>
    </location>
</feature>
<dbReference type="Proteomes" id="UP000002424">
    <property type="component" value="Chromosome"/>
</dbReference>